<organism evidence="1 2">
    <name type="scientific">Verruconis gallopava</name>
    <dbReference type="NCBI Taxonomy" id="253628"/>
    <lineage>
        <taxon>Eukaryota</taxon>
        <taxon>Fungi</taxon>
        <taxon>Dikarya</taxon>
        <taxon>Ascomycota</taxon>
        <taxon>Pezizomycotina</taxon>
        <taxon>Dothideomycetes</taxon>
        <taxon>Pleosporomycetidae</taxon>
        <taxon>Venturiales</taxon>
        <taxon>Sympoventuriaceae</taxon>
        <taxon>Verruconis</taxon>
    </lineage>
</organism>
<evidence type="ECO:0000313" key="1">
    <source>
        <dbReference type="EMBL" id="KIW00549.1"/>
    </source>
</evidence>
<dbReference type="HOGENOM" id="CLU_094640_1_0_1"/>
<protein>
    <submittedName>
        <fullName evidence="1">Uncharacterized protein</fullName>
    </submittedName>
</protein>
<dbReference type="STRING" id="253628.A0A0D2AN60"/>
<dbReference type="VEuPathDB" id="FungiDB:PV09_07904"/>
<gene>
    <name evidence="1" type="ORF">PV09_07904</name>
</gene>
<proteinExistence type="predicted"/>
<reference evidence="1 2" key="1">
    <citation type="submission" date="2015-01" db="EMBL/GenBank/DDBJ databases">
        <title>The Genome Sequence of Ochroconis gallopava CBS43764.</title>
        <authorList>
            <consortium name="The Broad Institute Genomics Platform"/>
            <person name="Cuomo C."/>
            <person name="de Hoog S."/>
            <person name="Gorbushina A."/>
            <person name="Stielow B."/>
            <person name="Teixiera M."/>
            <person name="Abouelleil A."/>
            <person name="Chapman S.B."/>
            <person name="Priest M."/>
            <person name="Young S.K."/>
            <person name="Wortman J."/>
            <person name="Nusbaum C."/>
            <person name="Birren B."/>
        </authorList>
    </citation>
    <scope>NUCLEOTIDE SEQUENCE [LARGE SCALE GENOMIC DNA]</scope>
    <source>
        <strain evidence="1 2">CBS 43764</strain>
    </source>
</reference>
<dbReference type="GeneID" id="27315877"/>
<dbReference type="OrthoDB" id="9975758at2759"/>
<dbReference type="RefSeq" id="XP_016210418.1">
    <property type="nucleotide sequence ID" value="XM_016361736.1"/>
</dbReference>
<dbReference type="Proteomes" id="UP000053259">
    <property type="component" value="Unassembled WGS sequence"/>
</dbReference>
<dbReference type="AlphaFoldDB" id="A0A0D2AN60"/>
<name>A0A0D2AN60_9PEZI</name>
<accession>A0A0D2AN60</accession>
<dbReference type="InParanoid" id="A0A0D2AN60"/>
<sequence length="210" mass="22960">MAANAVPTTVSIRSPSAHTLAGAKNVKPPISPPTVEWMSGTWHVTHSTLSMWKDRFGVRITYTPLSSSIRKEKKAFPNLKDVVEYQNTPGGRYSSVNGVSRSVTVPDLGTGWAFSWRGKGLLMIANSQWEVLGYGTDLSGASSDAEGQGRDWIVTYFGETIFTPAGIDIYCRSEDGVSAECLEAIKAELAKFERPSLKRLSTELFAIPRK</sequence>
<keyword evidence="2" id="KW-1185">Reference proteome</keyword>
<evidence type="ECO:0000313" key="2">
    <source>
        <dbReference type="Proteomes" id="UP000053259"/>
    </source>
</evidence>
<dbReference type="EMBL" id="KN847562">
    <property type="protein sequence ID" value="KIW00549.1"/>
    <property type="molecule type" value="Genomic_DNA"/>
</dbReference>